<reference evidence="2 3" key="1">
    <citation type="journal article" date="2019" name="Int. J. Syst. Evol. Microbiol.">
        <title>The Global Catalogue of Microorganisms (GCM) 10K type strain sequencing project: providing services to taxonomists for standard genome sequencing and annotation.</title>
        <authorList>
            <consortium name="The Broad Institute Genomics Platform"/>
            <consortium name="The Broad Institute Genome Sequencing Center for Infectious Disease"/>
            <person name="Wu L."/>
            <person name="Ma J."/>
        </authorList>
    </citation>
    <scope>NUCLEOTIDE SEQUENCE [LARGE SCALE GENOMIC DNA]</scope>
    <source>
        <strain evidence="2 3">NBRC 111368</strain>
    </source>
</reference>
<name>A0ABD5RX53_9EURY</name>
<keyword evidence="3" id="KW-1185">Reference proteome</keyword>
<evidence type="ECO:0000256" key="1">
    <source>
        <dbReference type="SAM" id="Phobius"/>
    </source>
</evidence>
<feature type="transmembrane region" description="Helical" evidence="1">
    <location>
        <begin position="20"/>
        <end position="40"/>
    </location>
</feature>
<evidence type="ECO:0000313" key="2">
    <source>
        <dbReference type="EMBL" id="MFC6724029.1"/>
    </source>
</evidence>
<evidence type="ECO:0000313" key="3">
    <source>
        <dbReference type="Proteomes" id="UP001596328"/>
    </source>
</evidence>
<keyword evidence="1" id="KW-0812">Transmembrane</keyword>
<comment type="caution">
    <text evidence="2">The sequence shown here is derived from an EMBL/GenBank/DDBJ whole genome shotgun (WGS) entry which is preliminary data.</text>
</comment>
<protein>
    <submittedName>
        <fullName evidence="2">Uncharacterized protein</fullName>
    </submittedName>
</protein>
<feature type="transmembrane region" description="Helical" evidence="1">
    <location>
        <begin position="46"/>
        <end position="70"/>
    </location>
</feature>
<accession>A0ABD5RX53</accession>
<sequence length="77" mass="8462">MSNSSLLLDLVCAQRRRIPVILALLVAMGLFLAFSAVFVGPGDRTYPILVLDAVLVGGAFVFFGVTHWYCTRRAMDE</sequence>
<keyword evidence="1" id="KW-0472">Membrane</keyword>
<organism evidence="2 3">
    <name type="scientific">Halobium palmae</name>
    <dbReference type="NCBI Taxonomy" id="1776492"/>
    <lineage>
        <taxon>Archaea</taxon>
        <taxon>Methanobacteriati</taxon>
        <taxon>Methanobacteriota</taxon>
        <taxon>Stenosarchaea group</taxon>
        <taxon>Halobacteria</taxon>
        <taxon>Halobacteriales</taxon>
        <taxon>Haloferacaceae</taxon>
        <taxon>Halobium</taxon>
    </lineage>
</organism>
<gene>
    <name evidence="2" type="ORF">ACFQE1_06500</name>
</gene>
<keyword evidence="1" id="KW-1133">Transmembrane helix</keyword>
<dbReference type="EMBL" id="JBHSWU010000088">
    <property type="protein sequence ID" value="MFC6724029.1"/>
    <property type="molecule type" value="Genomic_DNA"/>
</dbReference>
<dbReference type="Proteomes" id="UP001596328">
    <property type="component" value="Unassembled WGS sequence"/>
</dbReference>
<proteinExistence type="predicted"/>
<dbReference type="AlphaFoldDB" id="A0ABD5RX53"/>